<dbReference type="CDD" id="cd00156">
    <property type="entry name" value="REC"/>
    <property type="match status" value="1"/>
</dbReference>
<name>A0ABV6ZYF2_9PROT</name>
<feature type="domain" description="Response regulatory" evidence="7">
    <location>
        <begin position="20"/>
        <end position="141"/>
    </location>
</feature>
<dbReference type="Gene3D" id="3.40.50.2300">
    <property type="match status" value="1"/>
</dbReference>
<organism evidence="8 9">
    <name type="scientific">Hyphobacterium vulgare</name>
    <dbReference type="NCBI Taxonomy" id="1736751"/>
    <lineage>
        <taxon>Bacteria</taxon>
        <taxon>Pseudomonadati</taxon>
        <taxon>Pseudomonadota</taxon>
        <taxon>Alphaproteobacteria</taxon>
        <taxon>Maricaulales</taxon>
        <taxon>Maricaulaceae</taxon>
        <taxon>Hyphobacterium</taxon>
    </lineage>
</organism>
<dbReference type="InterPro" id="IPR011006">
    <property type="entry name" value="CheY-like_superfamily"/>
</dbReference>
<keyword evidence="1 6" id="KW-0597">Phosphoprotein</keyword>
<feature type="modified residue" description="4-aspartylphosphate" evidence="6">
    <location>
        <position position="70"/>
    </location>
</feature>
<evidence type="ECO:0000259" key="7">
    <source>
        <dbReference type="PROSITE" id="PS50110"/>
    </source>
</evidence>
<comment type="caution">
    <text evidence="8">The sequence shown here is derived from an EMBL/GenBank/DDBJ whole genome shotgun (WGS) entry which is preliminary data.</text>
</comment>
<dbReference type="PANTHER" id="PTHR48111:SF1">
    <property type="entry name" value="TWO-COMPONENT RESPONSE REGULATOR ORR33"/>
    <property type="match status" value="1"/>
</dbReference>
<evidence type="ECO:0000313" key="9">
    <source>
        <dbReference type="Proteomes" id="UP001595379"/>
    </source>
</evidence>
<evidence type="ECO:0000256" key="1">
    <source>
        <dbReference type="ARBA" id="ARBA00022553"/>
    </source>
</evidence>
<sequence length="269" mass="29930">MSACSAIATIDAPPPWREGHALVLDPGSLFRQLLTSTLRRESGARVFAVGNHDEAMEVIRSEDPSLVVMDWSPFDETGQEMRLIRALREHENPFVQQVPLLVVSNRSRRSDVIHARNMGATDYMLKPAPPARVIGRADHAEQNPQPFIKATRYRGPDRRRRGREVRDERYKRGADVRAGLVDPLSAARNGAIAVAEEVAIFGCALTRRVVVSLKRYLEAVEVFTERENEVVEIHRAALVQLERARFQGGAGTAVVTGLEQVVANRLARG</sequence>
<keyword evidence="3" id="KW-0805">Transcription regulation</keyword>
<evidence type="ECO:0000256" key="5">
    <source>
        <dbReference type="ARBA" id="ARBA00023163"/>
    </source>
</evidence>
<protein>
    <submittedName>
        <fullName evidence="8">PleD family two-component system response regulator</fullName>
    </submittedName>
</protein>
<dbReference type="Proteomes" id="UP001595379">
    <property type="component" value="Unassembled WGS sequence"/>
</dbReference>
<evidence type="ECO:0000256" key="3">
    <source>
        <dbReference type="ARBA" id="ARBA00023015"/>
    </source>
</evidence>
<dbReference type="Pfam" id="PF00072">
    <property type="entry name" value="Response_reg"/>
    <property type="match status" value="1"/>
</dbReference>
<dbReference type="EMBL" id="JBHRSV010000019">
    <property type="protein sequence ID" value="MFC2926422.1"/>
    <property type="molecule type" value="Genomic_DNA"/>
</dbReference>
<evidence type="ECO:0000256" key="4">
    <source>
        <dbReference type="ARBA" id="ARBA00023125"/>
    </source>
</evidence>
<keyword evidence="9" id="KW-1185">Reference proteome</keyword>
<dbReference type="InterPro" id="IPR039420">
    <property type="entry name" value="WalR-like"/>
</dbReference>
<proteinExistence type="predicted"/>
<reference evidence="9" key="1">
    <citation type="journal article" date="2019" name="Int. J. Syst. Evol. Microbiol.">
        <title>The Global Catalogue of Microorganisms (GCM) 10K type strain sequencing project: providing services to taxonomists for standard genome sequencing and annotation.</title>
        <authorList>
            <consortium name="The Broad Institute Genomics Platform"/>
            <consortium name="The Broad Institute Genome Sequencing Center for Infectious Disease"/>
            <person name="Wu L."/>
            <person name="Ma J."/>
        </authorList>
    </citation>
    <scope>NUCLEOTIDE SEQUENCE [LARGE SCALE GENOMIC DNA]</scope>
    <source>
        <strain evidence="9">KCTC 52487</strain>
    </source>
</reference>
<dbReference type="SUPFAM" id="SSF52172">
    <property type="entry name" value="CheY-like"/>
    <property type="match status" value="1"/>
</dbReference>
<accession>A0ABV6ZYF2</accession>
<dbReference type="InterPro" id="IPR001789">
    <property type="entry name" value="Sig_transdc_resp-reg_receiver"/>
</dbReference>
<dbReference type="SMART" id="SM00448">
    <property type="entry name" value="REC"/>
    <property type="match status" value="1"/>
</dbReference>
<keyword evidence="2" id="KW-0902">Two-component regulatory system</keyword>
<keyword evidence="4" id="KW-0238">DNA-binding</keyword>
<evidence type="ECO:0000256" key="2">
    <source>
        <dbReference type="ARBA" id="ARBA00023012"/>
    </source>
</evidence>
<evidence type="ECO:0000313" key="8">
    <source>
        <dbReference type="EMBL" id="MFC2926422.1"/>
    </source>
</evidence>
<evidence type="ECO:0000256" key="6">
    <source>
        <dbReference type="PROSITE-ProRule" id="PRU00169"/>
    </source>
</evidence>
<dbReference type="PROSITE" id="PS50110">
    <property type="entry name" value="RESPONSE_REGULATORY"/>
    <property type="match status" value="1"/>
</dbReference>
<gene>
    <name evidence="8" type="ORF">ACFOOR_09935</name>
</gene>
<dbReference type="RefSeq" id="WP_343164215.1">
    <property type="nucleotide sequence ID" value="NZ_JBHRSV010000019.1"/>
</dbReference>
<keyword evidence="5" id="KW-0804">Transcription</keyword>
<dbReference type="PANTHER" id="PTHR48111">
    <property type="entry name" value="REGULATOR OF RPOS"/>
    <property type="match status" value="1"/>
</dbReference>